<sequence length="69" mass="7863">MYVYKRTVFSPYCLYTVGYYEPDGKWIPESDHETSEAAAERVAWLNGSRPTLPQSIQEALDSGDGVYRP</sequence>
<proteinExistence type="predicted"/>
<organism evidence="1">
    <name type="scientific">marine sediment metagenome</name>
    <dbReference type="NCBI Taxonomy" id="412755"/>
    <lineage>
        <taxon>unclassified sequences</taxon>
        <taxon>metagenomes</taxon>
        <taxon>ecological metagenomes</taxon>
    </lineage>
</organism>
<accession>X1JUS4</accession>
<gene>
    <name evidence="1" type="ORF">S03H2_66986</name>
</gene>
<protein>
    <submittedName>
        <fullName evidence="1">Uncharacterized protein</fullName>
    </submittedName>
</protein>
<reference evidence="1" key="1">
    <citation type="journal article" date="2014" name="Front. Microbiol.">
        <title>High frequency of phylogenetically diverse reductive dehalogenase-homologous genes in deep subseafloor sedimentary metagenomes.</title>
        <authorList>
            <person name="Kawai M."/>
            <person name="Futagami T."/>
            <person name="Toyoda A."/>
            <person name="Takaki Y."/>
            <person name="Nishi S."/>
            <person name="Hori S."/>
            <person name="Arai W."/>
            <person name="Tsubouchi T."/>
            <person name="Morono Y."/>
            <person name="Uchiyama I."/>
            <person name="Ito T."/>
            <person name="Fujiyama A."/>
            <person name="Inagaki F."/>
            <person name="Takami H."/>
        </authorList>
    </citation>
    <scope>NUCLEOTIDE SEQUENCE</scope>
    <source>
        <strain evidence="1">Expedition CK06-06</strain>
    </source>
</reference>
<dbReference type="EMBL" id="BARU01043793">
    <property type="protein sequence ID" value="GAH85170.1"/>
    <property type="molecule type" value="Genomic_DNA"/>
</dbReference>
<dbReference type="AlphaFoldDB" id="X1JUS4"/>
<evidence type="ECO:0000313" key="1">
    <source>
        <dbReference type="EMBL" id="GAH85170.1"/>
    </source>
</evidence>
<name>X1JUS4_9ZZZZ</name>
<comment type="caution">
    <text evidence="1">The sequence shown here is derived from an EMBL/GenBank/DDBJ whole genome shotgun (WGS) entry which is preliminary data.</text>
</comment>